<proteinExistence type="predicted"/>
<dbReference type="RefSeq" id="WP_158764365.1">
    <property type="nucleotide sequence ID" value="NZ_CP047045.1"/>
</dbReference>
<keyword evidence="1" id="KW-0472">Membrane</keyword>
<organism evidence="2 3">
    <name type="scientific">Terricaulis silvestris</name>
    <dbReference type="NCBI Taxonomy" id="2686094"/>
    <lineage>
        <taxon>Bacteria</taxon>
        <taxon>Pseudomonadati</taxon>
        <taxon>Pseudomonadota</taxon>
        <taxon>Alphaproteobacteria</taxon>
        <taxon>Caulobacterales</taxon>
        <taxon>Caulobacteraceae</taxon>
        <taxon>Terricaulis</taxon>
    </lineage>
</organism>
<dbReference type="Proteomes" id="UP000431269">
    <property type="component" value="Chromosome"/>
</dbReference>
<gene>
    <name evidence="2" type="ORF">DSM104635_00170</name>
</gene>
<evidence type="ECO:0000256" key="1">
    <source>
        <dbReference type="SAM" id="Phobius"/>
    </source>
</evidence>
<name>A0A6I6MFT1_9CAUL</name>
<keyword evidence="1" id="KW-1133">Transmembrane helix</keyword>
<evidence type="ECO:0000313" key="3">
    <source>
        <dbReference type="Proteomes" id="UP000431269"/>
    </source>
</evidence>
<feature type="transmembrane region" description="Helical" evidence="1">
    <location>
        <begin position="310"/>
        <end position="335"/>
    </location>
</feature>
<dbReference type="KEGG" id="tsv:DSM104635_00170"/>
<evidence type="ECO:0000313" key="2">
    <source>
        <dbReference type="EMBL" id="QGZ93360.1"/>
    </source>
</evidence>
<feature type="transmembrane region" description="Helical" evidence="1">
    <location>
        <begin position="214"/>
        <end position="233"/>
    </location>
</feature>
<feature type="transmembrane region" description="Helical" evidence="1">
    <location>
        <begin position="6"/>
        <end position="31"/>
    </location>
</feature>
<protein>
    <submittedName>
        <fullName evidence="2">Uncharacterized protein</fullName>
    </submittedName>
</protein>
<feature type="transmembrane region" description="Helical" evidence="1">
    <location>
        <begin position="83"/>
        <end position="108"/>
    </location>
</feature>
<reference evidence="3" key="1">
    <citation type="submission" date="2019-12" db="EMBL/GenBank/DDBJ databases">
        <title>Complete genome of Terracaulis silvestris 0127_4.</title>
        <authorList>
            <person name="Vieira S."/>
            <person name="Riedel T."/>
            <person name="Sproer C."/>
            <person name="Pascual J."/>
            <person name="Boedeker C."/>
            <person name="Overmann J."/>
        </authorList>
    </citation>
    <scope>NUCLEOTIDE SEQUENCE [LARGE SCALE GENOMIC DNA]</scope>
    <source>
        <strain evidence="3">0127_4</strain>
    </source>
</reference>
<dbReference type="AlphaFoldDB" id="A0A6I6MFT1"/>
<sequence>MTLDLTALAAAYAVGVALLLMGYVLAGPVWVERHSIQLAGPGRPRRVSGFWGEWSLFTACAGVVATVRAFTDVAIVDDVLVPHWRVALGVLLAVGLIVLVYSLSVVAGAKRDGKDAAYRARLGAAYVPYAIYSAILFAGGIGVLGLLGAEFLHDQHAFNTQARIVAQSVSRAVAAAQAPGDPLDAARHALTYLEDAIGQIAVSQNILQDQMNPVFIFAAVIFAVNILIVLSPIRSAFMQGAIDLTHILTAIAIAGILIAGFVSYFLSYADVIQDTLARMEAARPNATLGAWELSQRYNEMVVQLNRSKNLLGFAQAIGGEGSGLALFAAAIQFTVGRIPGRGERKAEA</sequence>
<dbReference type="EMBL" id="CP047045">
    <property type="protein sequence ID" value="QGZ93360.1"/>
    <property type="molecule type" value="Genomic_DNA"/>
</dbReference>
<accession>A0A6I6MFT1</accession>
<feature type="transmembrane region" description="Helical" evidence="1">
    <location>
        <begin position="245"/>
        <end position="266"/>
    </location>
</feature>
<keyword evidence="1" id="KW-0812">Transmembrane</keyword>
<feature type="transmembrane region" description="Helical" evidence="1">
    <location>
        <begin position="51"/>
        <end position="71"/>
    </location>
</feature>
<feature type="transmembrane region" description="Helical" evidence="1">
    <location>
        <begin position="129"/>
        <end position="149"/>
    </location>
</feature>
<keyword evidence="3" id="KW-1185">Reference proteome</keyword>